<dbReference type="PRINTS" id="PR00598">
    <property type="entry name" value="HTHMARR"/>
</dbReference>
<evidence type="ECO:0000256" key="3">
    <source>
        <dbReference type="ARBA" id="ARBA00023163"/>
    </source>
</evidence>
<dbReference type="InterPro" id="IPR000835">
    <property type="entry name" value="HTH_MarR-typ"/>
</dbReference>
<dbReference type="InterPro" id="IPR036390">
    <property type="entry name" value="WH_DNA-bd_sf"/>
</dbReference>
<dbReference type="InterPro" id="IPR036388">
    <property type="entry name" value="WH-like_DNA-bd_sf"/>
</dbReference>
<reference evidence="5 6" key="1">
    <citation type="journal article" date="2017" name="ISME J.">
        <title>Energy and carbon metabolisms in a deep terrestrial subsurface fluid microbial community.</title>
        <authorList>
            <person name="Momper L."/>
            <person name="Jungbluth S.P."/>
            <person name="Lee M.D."/>
            <person name="Amend J.P."/>
        </authorList>
    </citation>
    <scope>NUCLEOTIDE SEQUENCE [LARGE SCALE GENOMIC DNA]</scope>
    <source>
        <strain evidence="5">SURF_17</strain>
    </source>
</reference>
<accession>A0A419F9V5</accession>
<dbReference type="Pfam" id="PF12802">
    <property type="entry name" value="MarR_2"/>
    <property type="match status" value="1"/>
</dbReference>
<dbReference type="Gene3D" id="1.10.10.10">
    <property type="entry name" value="Winged helix-like DNA-binding domain superfamily/Winged helix DNA-binding domain"/>
    <property type="match status" value="1"/>
</dbReference>
<protein>
    <submittedName>
        <fullName evidence="5">MarR family transcriptional regulator</fullName>
    </submittedName>
</protein>
<dbReference type="PANTHER" id="PTHR42756">
    <property type="entry name" value="TRANSCRIPTIONAL REGULATOR, MARR"/>
    <property type="match status" value="1"/>
</dbReference>
<dbReference type="GO" id="GO:0003677">
    <property type="term" value="F:DNA binding"/>
    <property type="evidence" value="ECO:0007669"/>
    <property type="project" value="UniProtKB-KW"/>
</dbReference>
<proteinExistence type="predicted"/>
<keyword evidence="3" id="KW-0804">Transcription</keyword>
<evidence type="ECO:0000313" key="5">
    <source>
        <dbReference type="EMBL" id="RJP75436.1"/>
    </source>
</evidence>
<sequence length="144" mass="16546">MKAKENATVFWEAFDKIIRSFSSMNNVSGEESLGKLDIMALEVVSRNEGLIMSELARVLDVRVNTVTGIADRLVERRLLKRERNHKDRRVIRLYTTPKGRKTVEAYQTNRESFFRKLTNILTREEQDGLVSVMVKIAGMAEGKK</sequence>
<dbReference type="PANTHER" id="PTHR42756:SF1">
    <property type="entry name" value="TRANSCRIPTIONAL REPRESSOR OF EMRAB OPERON"/>
    <property type="match status" value="1"/>
</dbReference>
<dbReference type="SUPFAM" id="SSF46785">
    <property type="entry name" value="Winged helix' DNA-binding domain"/>
    <property type="match status" value="1"/>
</dbReference>
<evidence type="ECO:0000256" key="1">
    <source>
        <dbReference type="ARBA" id="ARBA00023015"/>
    </source>
</evidence>
<dbReference type="Proteomes" id="UP000285961">
    <property type="component" value="Unassembled WGS sequence"/>
</dbReference>
<dbReference type="PROSITE" id="PS50995">
    <property type="entry name" value="HTH_MARR_2"/>
    <property type="match status" value="1"/>
</dbReference>
<dbReference type="GO" id="GO:0003700">
    <property type="term" value="F:DNA-binding transcription factor activity"/>
    <property type="evidence" value="ECO:0007669"/>
    <property type="project" value="InterPro"/>
</dbReference>
<name>A0A419F9V5_9BACT</name>
<keyword evidence="2" id="KW-0238">DNA-binding</keyword>
<dbReference type="AlphaFoldDB" id="A0A419F9V5"/>
<gene>
    <name evidence="5" type="ORF">C4532_00400</name>
</gene>
<keyword evidence="1" id="KW-0805">Transcription regulation</keyword>
<dbReference type="SMART" id="SM00347">
    <property type="entry name" value="HTH_MARR"/>
    <property type="match status" value="1"/>
</dbReference>
<evidence type="ECO:0000256" key="2">
    <source>
        <dbReference type="ARBA" id="ARBA00023125"/>
    </source>
</evidence>
<organism evidence="5 6">
    <name type="scientific">Candidatus Abyssobacteria bacterium SURF_17</name>
    <dbReference type="NCBI Taxonomy" id="2093361"/>
    <lineage>
        <taxon>Bacteria</taxon>
        <taxon>Pseudomonadati</taxon>
        <taxon>Candidatus Hydrogenedentota</taxon>
        <taxon>Candidatus Abyssobacteria</taxon>
    </lineage>
</organism>
<evidence type="ECO:0000259" key="4">
    <source>
        <dbReference type="PROSITE" id="PS50995"/>
    </source>
</evidence>
<evidence type="ECO:0000313" key="6">
    <source>
        <dbReference type="Proteomes" id="UP000285961"/>
    </source>
</evidence>
<comment type="caution">
    <text evidence="5">The sequence shown here is derived from an EMBL/GenBank/DDBJ whole genome shotgun (WGS) entry which is preliminary data.</text>
</comment>
<dbReference type="EMBL" id="QZKI01000003">
    <property type="protein sequence ID" value="RJP75436.1"/>
    <property type="molecule type" value="Genomic_DNA"/>
</dbReference>
<feature type="domain" description="HTH marR-type" evidence="4">
    <location>
        <begin position="1"/>
        <end position="138"/>
    </location>
</feature>